<dbReference type="EC" id="2.1.1.357" evidence="1"/>
<reference evidence="1" key="1">
    <citation type="submission" date="2021-02" db="EMBL/GenBank/DDBJ databases">
        <authorList>
            <person name="Bekaert M."/>
        </authorList>
    </citation>
    <scope>NUCLEOTIDE SEQUENCE</scope>
    <source>
        <strain evidence="1">IoA-00</strain>
    </source>
</reference>
<evidence type="ECO:0000313" key="2">
    <source>
        <dbReference type="Proteomes" id="UP000675881"/>
    </source>
</evidence>
<keyword evidence="1" id="KW-0489">Methyltransferase</keyword>
<accession>A0A7R8CNE9</accession>
<dbReference type="PANTHER" id="PTHR46455:SF5">
    <property type="entry name" value="SET AND MYND DOMAIN CONTAINING, ARTHROPOD-SPECIFIC, MEMBER 4, ISOFORM A"/>
    <property type="match status" value="1"/>
</dbReference>
<dbReference type="CDD" id="cd20071">
    <property type="entry name" value="SET_SMYD"/>
    <property type="match status" value="1"/>
</dbReference>
<dbReference type="EMBL" id="HG994593">
    <property type="protein sequence ID" value="CAF2841359.1"/>
    <property type="molecule type" value="Genomic_DNA"/>
</dbReference>
<dbReference type="PANTHER" id="PTHR46455">
    <property type="entry name" value="SET AND MYND DOMAIN CONTAINING, ARTHROPOD-SPECIFIC, MEMBER 4, ISOFORM A"/>
    <property type="match status" value="1"/>
</dbReference>
<dbReference type="GO" id="GO:0140954">
    <property type="term" value="F:histone H3K36 dimethyltransferase activity"/>
    <property type="evidence" value="ECO:0007669"/>
    <property type="project" value="UniProtKB-EC"/>
</dbReference>
<dbReference type="GO" id="GO:0032259">
    <property type="term" value="P:methylation"/>
    <property type="evidence" value="ECO:0007669"/>
    <property type="project" value="UniProtKB-KW"/>
</dbReference>
<dbReference type="InterPro" id="IPR011990">
    <property type="entry name" value="TPR-like_helical_dom_sf"/>
</dbReference>
<proteinExistence type="predicted"/>
<keyword evidence="2" id="KW-1185">Reference proteome</keyword>
<dbReference type="Pfam" id="PF00856">
    <property type="entry name" value="SET"/>
    <property type="match status" value="1"/>
</dbReference>
<dbReference type="AlphaFoldDB" id="A0A7R8CNE9"/>
<dbReference type="InterPro" id="IPR001214">
    <property type="entry name" value="SET_dom"/>
</dbReference>
<dbReference type="Gene3D" id="2.170.270.10">
    <property type="entry name" value="SET domain"/>
    <property type="match status" value="1"/>
</dbReference>
<evidence type="ECO:0000313" key="1">
    <source>
        <dbReference type="EMBL" id="CAF2841359.1"/>
    </source>
</evidence>
<dbReference type="GO" id="GO:0140999">
    <property type="term" value="F:histone H3K4 trimethyltransferase activity"/>
    <property type="evidence" value="ECO:0007669"/>
    <property type="project" value="UniProtKB-EC"/>
</dbReference>
<organism evidence="1 2">
    <name type="scientific">Lepeophtheirus salmonis</name>
    <name type="common">Salmon louse</name>
    <name type="synonym">Caligus salmonis</name>
    <dbReference type="NCBI Taxonomy" id="72036"/>
    <lineage>
        <taxon>Eukaryota</taxon>
        <taxon>Metazoa</taxon>
        <taxon>Ecdysozoa</taxon>
        <taxon>Arthropoda</taxon>
        <taxon>Crustacea</taxon>
        <taxon>Multicrustacea</taxon>
        <taxon>Hexanauplia</taxon>
        <taxon>Copepoda</taxon>
        <taxon>Siphonostomatoida</taxon>
        <taxon>Caligidae</taxon>
        <taxon>Lepeophtheirus</taxon>
    </lineage>
</organism>
<dbReference type="OrthoDB" id="265717at2759"/>
<dbReference type="InterPro" id="IPR046341">
    <property type="entry name" value="SET_dom_sf"/>
</dbReference>
<name>A0A7R8CNE9_LEPSM</name>
<sequence>MELKMKDPSKRACLEETASIVMERFVSTSSLSGVTIDKVITGLSQLESNAYEVLSPLTFESLMAVYLKSSLINHSCNRNTRTVFSKWPNYRLTVLSSKDILKDEEITISYLGPFHTTMQRQKILKRGKCFDCLCERCSDPLELGSFSSGIKCVYCSKGYFLAQNPLKRDSEWTCTECSSMIESEKAILMDESLVNELNKVNKNSIQNLEKFLKTYEPLLHPRHVFILQIKQFLIEGMGRLEGYNYDKNGCECTFKENKLVPRLA</sequence>
<keyword evidence="1" id="KW-0808">Transferase</keyword>
<dbReference type="SUPFAM" id="SSF82199">
    <property type="entry name" value="SET domain"/>
    <property type="match status" value="1"/>
</dbReference>
<dbReference type="Gene3D" id="1.25.40.10">
    <property type="entry name" value="Tetratricopeptide repeat domain"/>
    <property type="match status" value="1"/>
</dbReference>
<dbReference type="PROSITE" id="PS50280">
    <property type="entry name" value="SET"/>
    <property type="match status" value="1"/>
</dbReference>
<dbReference type="EC" id="2.1.1.354" evidence="1"/>
<protein>
    <submittedName>
        <fullName evidence="1">SMYD</fullName>
        <ecNumber evidence="1">2.1.1.354</ecNumber>
        <ecNumber evidence="1">2.1.1.357</ecNumber>
    </submittedName>
</protein>
<dbReference type="InterPro" id="IPR053010">
    <property type="entry name" value="SET_SmydA-8"/>
</dbReference>
<dbReference type="Proteomes" id="UP000675881">
    <property type="component" value="Chromosome 14"/>
</dbReference>
<gene>
    <name evidence="1" type="ORF">LSAA_4560</name>
</gene>